<gene>
    <name evidence="1" type="ORF">E2C01_019222</name>
</gene>
<evidence type="ECO:0000313" key="1">
    <source>
        <dbReference type="EMBL" id="MPC26091.1"/>
    </source>
</evidence>
<comment type="caution">
    <text evidence="1">The sequence shown here is derived from an EMBL/GenBank/DDBJ whole genome shotgun (WGS) entry which is preliminary data.</text>
</comment>
<sequence length="124" mass="13871">MNVVHGCMKKVASRSESLMPVRGGEAAIAGRPICLVFAIHLAKTAKPLVYEICLDIVATHHRSSLTNNMSFVPMIYVPRLRPMRRAARLLTAGTLEVAVSEHWCANKKLFPLLRTKPQPQRRVE</sequence>
<protein>
    <submittedName>
        <fullName evidence="1">Uncharacterized protein</fullName>
    </submittedName>
</protein>
<accession>A0A5B7DWP9</accession>
<organism evidence="1 2">
    <name type="scientific">Portunus trituberculatus</name>
    <name type="common">Swimming crab</name>
    <name type="synonym">Neptunus trituberculatus</name>
    <dbReference type="NCBI Taxonomy" id="210409"/>
    <lineage>
        <taxon>Eukaryota</taxon>
        <taxon>Metazoa</taxon>
        <taxon>Ecdysozoa</taxon>
        <taxon>Arthropoda</taxon>
        <taxon>Crustacea</taxon>
        <taxon>Multicrustacea</taxon>
        <taxon>Malacostraca</taxon>
        <taxon>Eumalacostraca</taxon>
        <taxon>Eucarida</taxon>
        <taxon>Decapoda</taxon>
        <taxon>Pleocyemata</taxon>
        <taxon>Brachyura</taxon>
        <taxon>Eubrachyura</taxon>
        <taxon>Portunoidea</taxon>
        <taxon>Portunidae</taxon>
        <taxon>Portuninae</taxon>
        <taxon>Portunus</taxon>
    </lineage>
</organism>
<keyword evidence="2" id="KW-1185">Reference proteome</keyword>
<proteinExistence type="predicted"/>
<reference evidence="1 2" key="1">
    <citation type="submission" date="2019-05" db="EMBL/GenBank/DDBJ databases">
        <title>Another draft genome of Portunus trituberculatus and its Hox gene families provides insights of decapod evolution.</title>
        <authorList>
            <person name="Jeong J.-H."/>
            <person name="Song I."/>
            <person name="Kim S."/>
            <person name="Choi T."/>
            <person name="Kim D."/>
            <person name="Ryu S."/>
            <person name="Kim W."/>
        </authorList>
    </citation>
    <scope>NUCLEOTIDE SEQUENCE [LARGE SCALE GENOMIC DNA]</scope>
    <source>
        <tissue evidence="1">Muscle</tissue>
    </source>
</reference>
<name>A0A5B7DWP9_PORTR</name>
<dbReference type="Proteomes" id="UP000324222">
    <property type="component" value="Unassembled WGS sequence"/>
</dbReference>
<evidence type="ECO:0000313" key="2">
    <source>
        <dbReference type="Proteomes" id="UP000324222"/>
    </source>
</evidence>
<dbReference type="EMBL" id="VSRR010001553">
    <property type="protein sequence ID" value="MPC26091.1"/>
    <property type="molecule type" value="Genomic_DNA"/>
</dbReference>
<dbReference type="AlphaFoldDB" id="A0A5B7DWP9"/>